<organism evidence="4 5">
    <name type="scientific">Cryoendolithus antarcticus</name>
    <dbReference type="NCBI Taxonomy" id="1507870"/>
    <lineage>
        <taxon>Eukaryota</taxon>
        <taxon>Fungi</taxon>
        <taxon>Dikarya</taxon>
        <taxon>Ascomycota</taxon>
        <taxon>Pezizomycotina</taxon>
        <taxon>Dothideomycetes</taxon>
        <taxon>Dothideomycetidae</taxon>
        <taxon>Cladosporiales</taxon>
        <taxon>Cladosporiaceae</taxon>
        <taxon>Cryoendolithus</taxon>
    </lineage>
</organism>
<dbReference type="EMBL" id="NAJO01000069">
    <property type="protein sequence ID" value="OQN96262.1"/>
    <property type="molecule type" value="Genomic_DNA"/>
</dbReference>
<feature type="transmembrane region" description="Helical" evidence="2">
    <location>
        <begin position="45"/>
        <end position="66"/>
    </location>
</feature>
<keyword evidence="2" id="KW-0812">Transmembrane</keyword>
<feature type="compositionally biased region" description="Polar residues" evidence="1">
    <location>
        <begin position="116"/>
        <end position="125"/>
    </location>
</feature>
<gene>
    <name evidence="4" type="ORF">B0A48_17824</name>
</gene>
<feature type="chain" id="PRO_5012031550" evidence="3">
    <location>
        <begin position="22"/>
        <end position="150"/>
    </location>
</feature>
<protein>
    <submittedName>
        <fullName evidence="4">Uncharacterized protein</fullName>
    </submittedName>
</protein>
<keyword evidence="2" id="KW-0472">Membrane</keyword>
<reference evidence="5" key="1">
    <citation type="submission" date="2017-03" db="EMBL/GenBank/DDBJ databases">
        <title>Genomes of endolithic fungi from Antarctica.</title>
        <authorList>
            <person name="Coleine C."/>
            <person name="Masonjones S."/>
            <person name="Stajich J.E."/>
        </authorList>
    </citation>
    <scope>NUCLEOTIDE SEQUENCE [LARGE SCALE GENOMIC DNA]</scope>
    <source>
        <strain evidence="5">CCFEE 5527</strain>
    </source>
</reference>
<feature type="region of interest" description="Disordered" evidence="1">
    <location>
        <begin position="87"/>
        <end position="125"/>
    </location>
</feature>
<evidence type="ECO:0000313" key="4">
    <source>
        <dbReference type="EMBL" id="OQN96262.1"/>
    </source>
</evidence>
<comment type="caution">
    <text evidence="4">The sequence shown here is derived from an EMBL/GenBank/DDBJ whole genome shotgun (WGS) entry which is preliminary data.</text>
</comment>
<evidence type="ECO:0000313" key="5">
    <source>
        <dbReference type="Proteomes" id="UP000192596"/>
    </source>
</evidence>
<feature type="signal peptide" evidence="3">
    <location>
        <begin position="1"/>
        <end position="21"/>
    </location>
</feature>
<name>A0A1V8SAX1_9PEZI</name>
<sequence>MKIAAFLALLSALALAAPAIAAPVTVEQLESARSKELVARNNPVLLGALTGAGLATVVGGLVGGPIDHRDLDHLRADVHLKASAAAGISHSPSTNIDRKHAGPRPNHRSIIPRAPQTKTPHSSGNVMPWATGYTPGLNLWPAPASKKGGK</sequence>
<keyword evidence="3" id="KW-0732">Signal</keyword>
<evidence type="ECO:0000256" key="2">
    <source>
        <dbReference type="SAM" id="Phobius"/>
    </source>
</evidence>
<evidence type="ECO:0000256" key="1">
    <source>
        <dbReference type="SAM" id="MobiDB-lite"/>
    </source>
</evidence>
<dbReference type="AlphaFoldDB" id="A0A1V8SAX1"/>
<proteinExistence type="predicted"/>
<dbReference type="InParanoid" id="A0A1V8SAX1"/>
<keyword evidence="5" id="KW-1185">Reference proteome</keyword>
<evidence type="ECO:0000256" key="3">
    <source>
        <dbReference type="SAM" id="SignalP"/>
    </source>
</evidence>
<keyword evidence="2" id="KW-1133">Transmembrane helix</keyword>
<dbReference type="Proteomes" id="UP000192596">
    <property type="component" value="Unassembled WGS sequence"/>
</dbReference>
<accession>A0A1V8SAX1</accession>